<evidence type="ECO:0000313" key="3">
    <source>
        <dbReference type="Proteomes" id="UP000291259"/>
    </source>
</evidence>
<proteinExistence type="predicted"/>
<evidence type="ECO:0000313" key="2">
    <source>
        <dbReference type="EMBL" id="QAY72675.1"/>
    </source>
</evidence>
<dbReference type="SMART" id="SM00347">
    <property type="entry name" value="HTH_MARR"/>
    <property type="match status" value="1"/>
</dbReference>
<gene>
    <name evidence="2" type="ORF">ET445_04250</name>
</gene>
<dbReference type="Proteomes" id="UP000291259">
    <property type="component" value="Chromosome"/>
</dbReference>
<keyword evidence="3" id="KW-1185">Reference proteome</keyword>
<sequence length="152" mass="17306">MTEVSQIPPADWEAWAQFLGMHRKLMRRLDRRLQADAQISQADYTVLLALFEAPDNRARVGALGERLAWEKSRVSHQVTRMQTRGLVTRLECDTDGRGTWIELTAEGKRTLLGAMRDHARAIRETFFDVVDADELQAIRSASARVLDRLGDD</sequence>
<reference evidence="2 3" key="1">
    <citation type="submission" date="2019-01" db="EMBL/GenBank/DDBJ databases">
        <title>Genome sequencing of strain FW100M-8.</title>
        <authorList>
            <person name="Heo J."/>
            <person name="Kim S.-J."/>
            <person name="Kim J.-S."/>
            <person name="Hong S.-B."/>
            <person name="Kwon S.-W."/>
        </authorList>
    </citation>
    <scope>NUCLEOTIDE SEQUENCE [LARGE SCALE GENOMIC DNA]</scope>
    <source>
        <strain evidence="2 3">FW100M-8</strain>
    </source>
</reference>
<dbReference type="SUPFAM" id="SSF46785">
    <property type="entry name" value="Winged helix' DNA-binding domain"/>
    <property type="match status" value="1"/>
</dbReference>
<dbReference type="AlphaFoldDB" id="A0A4P6FAI8"/>
<dbReference type="EMBL" id="CP035491">
    <property type="protein sequence ID" value="QAY72675.1"/>
    <property type="molecule type" value="Genomic_DNA"/>
</dbReference>
<dbReference type="Pfam" id="PF12802">
    <property type="entry name" value="MarR_2"/>
    <property type="match status" value="1"/>
</dbReference>
<dbReference type="InterPro" id="IPR036388">
    <property type="entry name" value="WH-like_DNA-bd_sf"/>
</dbReference>
<dbReference type="GO" id="GO:0003700">
    <property type="term" value="F:DNA-binding transcription factor activity"/>
    <property type="evidence" value="ECO:0007669"/>
    <property type="project" value="InterPro"/>
</dbReference>
<dbReference type="InterPro" id="IPR036390">
    <property type="entry name" value="WH_DNA-bd_sf"/>
</dbReference>
<dbReference type="OrthoDB" id="8635520at2"/>
<dbReference type="InterPro" id="IPR000835">
    <property type="entry name" value="HTH_MarR-typ"/>
</dbReference>
<dbReference type="PANTHER" id="PTHR33164:SF99">
    <property type="entry name" value="MARR FAMILY REGULATORY PROTEIN"/>
    <property type="match status" value="1"/>
</dbReference>
<dbReference type="PANTHER" id="PTHR33164">
    <property type="entry name" value="TRANSCRIPTIONAL REGULATOR, MARR FAMILY"/>
    <property type="match status" value="1"/>
</dbReference>
<name>A0A4P6FAI8_9MICO</name>
<dbReference type="InterPro" id="IPR039422">
    <property type="entry name" value="MarR/SlyA-like"/>
</dbReference>
<dbReference type="PROSITE" id="PS50995">
    <property type="entry name" value="HTH_MARR_2"/>
    <property type="match status" value="1"/>
</dbReference>
<dbReference type="RefSeq" id="WP_129189129.1">
    <property type="nucleotide sequence ID" value="NZ_CP035491.1"/>
</dbReference>
<accession>A0A4P6FAI8</accession>
<evidence type="ECO:0000259" key="1">
    <source>
        <dbReference type="PROSITE" id="PS50995"/>
    </source>
</evidence>
<dbReference type="Gene3D" id="1.10.10.10">
    <property type="entry name" value="Winged helix-like DNA-binding domain superfamily/Winged helix DNA-binding domain"/>
    <property type="match status" value="1"/>
</dbReference>
<feature type="domain" description="HTH marR-type" evidence="1">
    <location>
        <begin position="1"/>
        <end position="147"/>
    </location>
</feature>
<protein>
    <submittedName>
        <fullName evidence="2">MarR family transcriptional regulator</fullName>
    </submittedName>
</protein>
<dbReference type="KEGG" id="agf:ET445_04250"/>
<organism evidence="2 3">
    <name type="scientific">Agromyces protaetiae</name>
    <dbReference type="NCBI Taxonomy" id="2509455"/>
    <lineage>
        <taxon>Bacteria</taxon>
        <taxon>Bacillati</taxon>
        <taxon>Actinomycetota</taxon>
        <taxon>Actinomycetes</taxon>
        <taxon>Micrococcales</taxon>
        <taxon>Microbacteriaceae</taxon>
        <taxon>Agromyces</taxon>
    </lineage>
</organism>
<dbReference type="GO" id="GO:0006950">
    <property type="term" value="P:response to stress"/>
    <property type="evidence" value="ECO:0007669"/>
    <property type="project" value="TreeGrafter"/>
</dbReference>